<feature type="transmembrane region" description="Helical" evidence="5">
    <location>
        <begin position="118"/>
        <end position="137"/>
    </location>
</feature>
<dbReference type="InterPro" id="IPR040153">
    <property type="entry name" value="Rcf2"/>
</dbReference>
<evidence type="ECO:0000256" key="3">
    <source>
        <dbReference type="ARBA" id="ARBA00022989"/>
    </source>
</evidence>
<evidence type="ECO:0000256" key="4">
    <source>
        <dbReference type="ARBA" id="ARBA00023136"/>
    </source>
</evidence>
<dbReference type="AlphaFoldDB" id="A0A4Q9MXY4"/>
<reference evidence="7" key="1">
    <citation type="submission" date="2019-01" db="EMBL/GenBank/DDBJ databases">
        <title>Draft genome sequences of three monokaryotic isolates of the white-rot basidiomycete fungus Dichomitus squalens.</title>
        <authorList>
            <consortium name="DOE Joint Genome Institute"/>
            <person name="Lopez S.C."/>
            <person name="Andreopoulos B."/>
            <person name="Pangilinan J."/>
            <person name="Lipzen A."/>
            <person name="Riley R."/>
            <person name="Ahrendt S."/>
            <person name="Ng V."/>
            <person name="Barry K."/>
            <person name="Daum C."/>
            <person name="Grigoriev I.V."/>
            <person name="Hilden K.S."/>
            <person name="Makela M.R."/>
            <person name="de Vries R.P."/>
        </authorList>
    </citation>
    <scope>NUCLEOTIDE SEQUENCE [LARGE SCALE GENOMIC DNA]</scope>
    <source>
        <strain evidence="7">OM18370.1</strain>
    </source>
</reference>
<dbReference type="OrthoDB" id="1915122at2759"/>
<evidence type="ECO:0000256" key="2">
    <source>
        <dbReference type="ARBA" id="ARBA00022692"/>
    </source>
</evidence>
<evidence type="ECO:0000313" key="7">
    <source>
        <dbReference type="EMBL" id="TBU32920.1"/>
    </source>
</evidence>
<dbReference type="Pfam" id="PF04588">
    <property type="entry name" value="HIG_1_N"/>
    <property type="match status" value="1"/>
</dbReference>
<name>A0A4Q9MXY4_9APHY</name>
<dbReference type="GO" id="GO:0005739">
    <property type="term" value="C:mitochondrion"/>
    <property type="evidence" value="ECO:0007669"/>
    <property type="project" value="UniProtKB-SubCell"/>
</dbReference>
<protein>
    <recommendedName>
        <fullName evidence="6">HIG1 domain-containing protein</fullName>
    </recommendedName>
</protein>
<keyword evidence="4 5" id="KW-0472">Membrane</keyword>
<evidence type="ECO:0000256" key="1">
    <source>
        <dbReference type="ARBA" id="ARBA00004173"/>
    </source>
</evidence>
<gene>
    <name evidence="7" type="ORF">BD311DRAFT_794677</name>
</gene>
<proteinExistence type="predicted"/>
<evidence type="ECO:0000256" key="5">
    <source>
        <dbReference type="SAM" id="Phobius"/>
    </source>
</evidence>
<keyword evidence="3 5" id="KW-1133">Transmembrane helix</keyword>
<dbReference type="PROSITE" id="PS51503">
    <property type="entry name" value="HIG1"/>
    <property type="match status" value="1"/>
</dbReference>
<dbReference type="PANTHER" id="PTHR28018">
    <property type="entry name" value="RESPIRATORY SUPERCOMPLEX FACTOR 2, MITOCHONDRIAL"/>
    <property type="match status" value="1"/>
</dbReference>
<keyword evidence="2 5" id="KW-0812">Transmembrane</keyword>
<accession>A0A4Q9MXY4</accession>
<feature type="domain" description="HIG1" evidence="6">
    <location>
        <begin position="90"/>
        <end position="181"/>
    </location>
</feature>
<organism evidence="7">
    <name type="scientific">Dichomitus squalens</name>
    <dbReference type="NCBI Taxonomy" id="114155"/>
    <lineage>
        <taxon>Eukaryota</taxon>
        <taxon>Fungi</taxon>
        <taxon>Dikarya</taxon>
        <taxon>Basidiomycota</taxon>
        <taxon>Agaricomycotina</taxon>
        <taxon>Agaricomycetes</taxon>
        <taxon>Polyporales</taxon>
        <taxon>Polyporaceae</taxon>
        <taxon>Dichomitus</taxon>
    </lineage>
</organism>
<dbReference type="PANTHER" id="PTHR28018:SF3">
    <property type="entry name" value="RESPIRATORY SUPERCOMPLEX FACTOR 2, MITOCHONDRIAL"/>
    <property type="match status" value="1"/>
</dbReference>
<dbReference type="Proteomes" id="UP000292957">
    <property type="component" value="Unassembled WGS sequence"/>
</dbReference>
<dbReference type="EMBL" id="ML143393">
    <property type="protein sequence ID" value="TBU32920.1"/>
    <property type="molecule type" value="Genomic_DNA"/>
</dbReference>
<dbReference type="GO" id="GO:0033617">
    <property type="term" value="P:mitochondrial respiratory chain complex IV assembly"/>
    <property type="evidence" value="ECO:0007669"/>
    <property type="project" value="TreeGrafter"/>
</dbReference>
<feature type="transmembrane region" description="Helical" evidence="5">
    <location>
        <begin position="149"/>
        <end position="169"/>
    </location>
</feature>
<sequence>MKFATEEELAGHHAATVRGAIEGTLGSLAVTLPATWYLNRRWPAFRALPPQLKALGIVLIVAPCYAIQTERRGVEYDESTWTGAAKAMLDDNERKEESRWESLTNSQKMKDWAMRNQYKIILGSWAASMAIAGTIVMRNRYQSTPQKIVQARMWAQGLTIGVLIAAGVLTQTQRQQAHDNRSVDHSWAAILEEQQKEEQEIQLHLTQAKPQTQSA</sequence>
<comment type="subcellular location">
    <subcellularLocation>
        <location evidence="1">Mitochondrion</location>
    </subcellularLocation>
</comment>
<evidence type="ECO:0000259" key="6">
    <source>
        <dbReference type="PROSITE" id="PS51503"/>
    </source>
</evidence>
<dbReference type="InterPro" id="IPR007667">
    <property type="entry name" value="Hypoxia_induced_domain"/>
</dbReference>